<name>A0A8J7DYQ5_9CYAN</name>
<evidence type="ECO:0000313" key="1">
    <source>
        <dbReference type="EMBL" id="MBE9117605.1"/>
    </source>
</evidence>
<dbReference type="AlphaFoldDB" id="A0A8J7DYQ5"/>
<proteinExistence type="predicted"/>
<gene>
    <name evidence="1" type="ORF">IQ249_17035</name>
</gene>
<dbReference type="Proteomes" id="UP000654482">
    <property type="component" value="Unassembled WGS sequence"/>
</dbReference>
<dbReference type="EMBL" id="JADEWZ010000027">
    <property type="protein sequence ID" value="MBE9117605.1"/>
    <property type="molecule type" value="Genomic_DNA"/>
</dbReference>
<comment type="caution">
    <text evidence="1">The sequence shown here is derived from an EMBL/GenBank/DDBJ whole genome shotgun (WGS) entry which is preliminary data.</text>
</comment>
<evidence type="ECO:0000313" key="2">
    <source>
        <dbReference type="Proteomes" id="UP000654482"/>
    </source>
</evidence>
<protein>
    <submittedName>
        <fullName evidence="1">Uncharacterized protein</fullName>
    </submittedName>
</protein>
<keyword evidence="2" id="KW-1185">Reference proteome</keyword>
<organism evidence="1 2">
    <name type="scientific">Lusitaniella coriacea LEGE 07157</name>
    <dbReference type="NCBI Taxonomy" id="945747"/>
    <lineage>
        <taxon>Bacteria</taxon>
        <taxon>Bacillati</taxon>
        <taxon>Cyanobacteriota</taxon>
        <taxon>Cyanophyceae</taxon>
        <taxon>Spirulinales</taxon>
        <taxon>Lusitaniellaceae</taxon>
        <taxon>Lusitaniella</taxon>
    </lineage>
</organism>
<dbReference type="RefSeq" id="WP_194030693.1">
    <property type="nucleotide sequence ID" value="NZ_JADEWZ010000027.1"/>
</dbReference>
<accession>A0A8J7DYQ5</accession>
<reference evidence="1" key="1">
    <citation type="submission" date="2020-10" db="EMBL/GenBank/DDBJ databases">
        <authorList>
            <person name="Castelo-Branco R."/>
            <person name="Eusebio N."/>
            <person name="Adriana R."/>
            <person name="Vieira A."/>
            <person name="Brugerolle De Fraissinette N."/>
            <person name="Rezende De Castro R."/>
            <person name="Schneider M.P."/>
            <person name="Vasconcelos V."/>
            <person name="Leao P.N."/>
        </authorList>
    </citation>
    <scope>NUCLEOTIDE SEQUENCE</scope>
    <source>
        <strain evidence="1">LEGE 07157</strain>
    </source>
</reference>
<sequence>MISNNFSSLWLILLEEIDNAIYSYDFTDYRNYFSIFDIFPTSELRRKLLEYAESRVKDISANLKTDKLPYRSLEMRLYIERDLHKGISRILQTHSEPSNICRVTF</sequence>